<evidence type="ECO:0000313" key="1">
    <source>
        <dbReference type="EMBL" id="MEK9515515.1"/>
    </source>
</evidence>
<evidence type="ECO:0000313" key="2">
    <source>
        <dbReference type="Proteomes" id="UP001387447"/>
    </source>
</evidence>
<reference evidence="1 2" key="1">
    <citation type="journal article" date="2024" name="Front. Microbiol.">
        <title>Transcriptomic insights into the dominance of two phototrophs throughout the water column of a tropical hypersaline-alkaline crater lake (Dziani Dzaha, Mayotte).</title>
        <authorList>
            <person name="Duperron S."/>
            <person name="Halary S."/>
            <person name="Bouly J.-P."/>
            <person name="Roussel T."/>
            <person name="Hugoni M."/>
            <person name="Bruto M."/>
            <person name="Oger P."/>
            <person name="Duval C."/>
            <person name="Woo A."/>
            <person name="Jezequiel D."/>
            <person name="Ader M."/>
            <person name="Leboulanger C."/>
            <person name="Agogue H."/>
            <person name="Grossi V."/>
            <person name="Trousselier M."/>
            <person name="Bernard C."/>
        </authorList>
    </citation>
    <scope>NUCLEOTIDE SEQUENCE [LARGE SCALE GENOMIC DNA]</scope>
    <source>
        <strain evidence="1 2">PMC 851.14</strain>
    </source>
</reference>
<keyword evidence="2" id="KW-1185">Reference proteome</keyword>
<gene>
    <name evidence="1" type="ORF">AAEJ74_28965</name>
</gene>
<proteinExistence type="predicted"/>
<organism evidence="1 2">
    <name type="scientific">Limnospira fusiformis PMC 851.14</name>
    <dbReference type="NCBI Taxonomy" id="2219512"/>
    <lineage>
        <taxon>Bacteria</taxon>
        <taxon>Bacillati</taxon>
        <taxon>Cyanobacteriota</taxon>
        <taxon>Cyanophyceae</taxon>
        <taxon>Oscillatoriophycideae</taxon>
        <taxon>Oscillatoriales</taxon>
        <taxon>Sirenicapillariaceae</taxon>
        <taxon>Limnospira</taxon>
    </lineage>
</organism>
<dbReference type="EMBL" id="JBBWYZ010000140">
    <property type="protein sequence ID" value="MEK9515515.1"/>
    <property type="molecule type" value="Genomic_DNA"/>
</dbReference>
<accession>A0ABU9EXU5</accession>
<feature type="non-terminal residue" evidence="1">
    <location>
        <position position="1"/>
    </location>
</feature>
<protein>
    <submittedName>
        <fullName evidence="1">Uncharacterized protein</fullName>
    </submittedName>
</protein>
<name>A0ABU9EXU5_LIMFS</name>
<dbReference type="RefSeq" id="WP_368663371.1">
    <property type="nucleotide sequence ID" value="NZ_JBBWYZ010000140.1"/>
</dbReference>
<dbReference type="Proteomes" id="UP001387447">
    <property type="component" value="Unassembled WGS sequence"/>
</dbReference>
<sequence>ISSPQPEQTLFGETTDVIAVNGEVRTDRLAIDGYHKGVNLSVSGWGEVWIFDRLTKLCLLTE</sequence>
<comment type="caution">
    <text evidence="1">The sequence shown here is derived from an EMBL/GenBank/DDBJ whole genome shotgun (WGS) entry which is preliminary data.</text>
</comment>